<sequence length="218" mass="24707">MSNRYSENLAQVTQTVKTFIFGENNSRLDYLIENFYRLNHERRSLIIVSSIISAIVLFVLTIIIYLVGLFSLQNKLSSAYINSNALKEVRPAYVAVQTNFDELENGIKSTNANLPIINLLDQKAKDMGLQISGFPVKPVIAKLPNQNPLAEQFQIVSVDFKLSGVSLKKMMEYINAVEQMPNKLKVSKFRLISITEAKLYFDVLLTVEALMPIEKQNN</sequence>
<dbReference type="AlphaFoldDB" id="A0A6N6VVC9"/>
<dbReference type="RefSeq" id="WP_153419332.1">
    <property type="nucleotide sequence ID" value="NZ_WFLM01000002.1"/>
</dbReference>
<evidence type="ECO:0000313" key="2">
    <source>
        <dbReference type="EMBL" id="KAB8039814.1"/>
    </source>
</evidence>
<evidence type="ECO:0000313" key="3">
    <source>
        <dbReference type="Proteomes" id="UP000437748"/>
    </source>
</evidence>
<reference evidence="2 3" key="1">
    <citation type="submission" date="2019-10" db="EMBL/GenBank/DDBJ databases">
        <title>New species of Slilvanegrellaceae.</title>
        <authorList>
            <person name="Pitt A."/>
            <person name="Hahn M.W."/>
        </authorList>
    </citation>
    <scope>NUCLEOTIDE SEQUENCE [LARGE SCALE GENOMIC DNA]</scope>
    <source>
        <strain evidence="2 3">SP-Ram-0.45-NSY-1</strain>
    </source>
</reference>
<dbReference type="OrthoDB" id="5294170at2"/>
<gene>
    <name evidence="2" type="ORF">GCL60_06000</name>
</gene>
<evidence type="ECO:0000256" key="1">
    <source>
        <dbReference type="SAM" id="Phobius"/>
    </source>
</evidence>
<name>A0A6N6VVC9_9BACT</name>
<dbReference type="EMBL" id="WFLM01000002">
    <property type="protein sequence ID" value="KAB8039814.1"/>
    <property type="molecule type" value="Genomic_DNA"/>
</dbReference>
<protein>
    <recommendedName>
        <fullName evidence="4">Type II secretion system protein M</fullName>
    </recommendedName>
</protein>
<feature type="transmembrane region" description="Helical" evidence="1">
    <location>
        <begin position="45"/>
        <end position="72"/>
    </location>
</feature>
<proteinExistence type="predicted"/>
<keyword evidence="1" id="KW-0812">Transmembrane</keyword>
<evidence type="ECO:0008006" key="4">
    <source>
        <dbReference type="Google" id="ProtNLM"/>
    </source>
</evidence>
<keyword evidence="3" id="KW-1185">Reference proteome</keyword>
<comment type="caution">
    <text evidence="2">The sequence shown here is derived from an EMBL/GenBank/DDBJ whole genome shotgun (WGS) entry which is preliminary data.</text>
</comment>
<keyword evidence="1" id="KW-1133">Transmembrane helix</keyword>
<dbReference type="Proteomes" id="UP000437748">
    <property type="component" value="Unassembled WGS sequence"/>
</dbReference>
<keyword evidence="1" id="KW-0472">Membrane</keyword>
<organism evidence="2 3">
    <name type="scientific">Silvanigrella paludirubra</name>
    <dbReference type="NCBI Taxonomy" id="2499159"/>
    <lineage>
        <taxon>Bacteria</taxon>
        <taxon>Pseudomonadati</taxon>
        <taxon>Bdellovibrionota</taxon>
        <taxon>Oligoflexia</taxon>
        <taxon>Silvanigrellales</taxon>
        <taxon>Silvanigrellaceae</taxon>
        <taxon>Silvanigrella</taxon>
    </lineage>
</organism>
<accession>A0A6N6VVC9</accession>